<comment type="subcellular location">
    <subcellularLocation>
        <location evidence="1">Membrane</location>
        <topology evidence="1">Multi-pass membrane protein</topology>
    </subcellularLocation>
</comment>
<feature type="compositionally biased region" description="Low complexity" evidence="6">
    <location>
        <begin position="16"/>
        <end position="25"/>
    </location>
</feature>
<feature type="transmembrane region" description="Helical" evidence="7">
    <location>
        <begin position="516"/>
        <end position="535"/>
    </location>
</feature>
<feature type="compositionally biased region" description="Polar residues" evidence="6">
    <location>
        <begin position="689"/>
        <end position="704"/>
    </location>
</feature>
<feature type="transmembrane region" description="Helical" evidence="7">
    <location>
        <begin position="485"/>
        <end position="504"/>
    </location>
</feature>
<evidence type="ECO:0000313" key="10">
    <source>
        <dbReference type="Proteomes" id="UP000198287"/>
    </source>
</evidence>
<gene>
    <name evidence="9" type="ORF">Fcan01_28199</name>
</gene>
<dbReference type="EMBL" id="LNIX01000066">
    <property type="protein sequence ID" value="OXA37023.1"/>
    <property type="molecule type" value="Genomic_DNA"/>
</dbReference>
<feature type="transmembrane region" description="Helical" evidence="7">
    <location>
        <begin position="579"/>
        <end position="603"/>
    </location>
</feature>
<dbReference type="GO" id="GO:0016020">
    <property type="term" value="C:membrane"/>
    <property type="evidence" value="ECO:0007669"/>
    <property type="project" value="UniProtKB-SubCell"/>
</dbReference>
<evidence type="ECO:0000256" key="6">
    <source>
        <dbReference type="SAM" id="MobiDB-lite"/>
    </source>
</evidence>
<feature type="transmembrane region" description="Helical" evidence="7">
    <location>
        <begin position="397"/>
        <end position="418"/>
    </location>
</feature>
<evidence type="ECO:0000259" key="8">
    <source>
        <dbReference type="PROSITE" id="PS50850"/>
    </source>
</evidence>
<dbReference type="Gene3D" id="1.20.1250.20">
    <property type="entry name" value="MFS general substrate transporter like domains"/>
    <property type="match status" value="2"/>
</dbReference>
<evidence type="ECO:0000256" key="2">
    <source>
        <dbReference type="ARBA" id="ARBA00022448"/>
    </source>
</evidence>
<keyword evidence="5 7" id="KW-0472">Membrane</keyword>
<dbReference type="InterPro" id="IPR036259">
    <property type="entry name" value="MFS_trans_sf"/>
</dbReference>
<evidence type="ECO:0000256" key="5">
    <source>
        <dbReference type="ARBA" id="ARBA00023136"/>
    </source>
</evidence>
<dbReference type="STRING" id="158441.A0A226CVK7"/>
<feature type="compositionally biased region" description="Basic residues" evidence="6">
    <location>
        <begin position="64"/>
        <end position="73"/>
    </location>
</feature>
<dbReference type="Proteomes" id="UP000198287">
    <property type="component" value="Unassembled WGS sequence"/>
</dbReference>
<feature type="transmembrane region" description="Helical" evidence="7">
    <location>
        <begin position="541"/>
        <end position="567"/>
    </location>
</feature>
<dbReference type="InterPro" id="IPR050930">
    <property type="entry name" value="MFS_Vesicular_Transporter"/>
</dbReference>
<name>A0A226CVK7_FOLCA</name>
<protein>
    <submittedName>
        <fullName evidence="9">Vesicular acetylcholine transporter</fullName>
    </submittedName>
</protein>
<dbReference type="AlphaFoldDB" id="A0A226CVK7"/>
<keyword evidence="3 7" id="KW-0812">Transmembrane</keyword>
<feature type="transmembrane region" description="Helical" evidence="7">
    <location>
        <begin position="328"/>
        <end position="357"/>
    </location>
</feature>
<feature type="transmembrane region" description="Helical" evidence="7">
    <location>
        <begin position="304"/>
        <end position="322"/>
    </location>
</feature>
<feature type="region of interest" description="Disordered" evidence="6">
    <location>
        <begin position="653"/>
        <end position="704"/>
    </location>
</feature>
<sequence length="704" mass="75116">MDSEDKPTTSDLQEVSLAASTTSSSGTIMPPTPAPTPASYQIEVIPHTQSLEGPAASEESGPSKRTRRKTRHQTQHESGADPEVQQGGGAPNRFRKTSGDVRSHSRKSSEIIQIHPHPSREGSIASSRRSYSRGAFFGDIPEHLGAHAARRLSAGSMDSDEEGITGGHHHRHHHDGFESGEDQGLGASSVECESEIEAILAGGSKSYMSRISISMNKSVNPMTGETLFWGFSKNQWFMLFIFSVADLLAGIVYSLQAPFYPEEAESKGAKPTEYGLVFGVFELVMFIVSPIYGKYMSKLGPRNVFNVGIFITGTCCILFGLLDRIQDKWTFICLSFAIRTVEAIGNAGFATATFTLIAIEFPESVATTFASLETFFGVGLIVGPTVGGGLYQLGGYTLPFVVTGGMIFSVALLIAIFMPKATPLDDIGTDSKSTAGYGILTILKVPGVLLATLSIITGAVSIGFLSSSLEPHIRQFHLTPLMTGLVFVINGGVYALTAPGWGWLCDRVQQTKYITLVGAICITIGYLLIGPAPFFPYETTLWVTCVGLFIQGIGVGATFVSSFILALRHSVASGLPDNVATYSVVSGLWSSVLALGLFVGPSVAGVLYDTIGFRWGSMFVVADGVILVILIILFVLCNTKGEQAYFRALSARSGSSSSSSTSSETEPLLTVKDDDNVPDAILSVGDEYSINTPTQRHTSYGATA</sequence>
<feature type="transmembrane region" description="Helical" evidence="7">
    <location>
        <begin position="439"/>
        <end position="465"/>
    </location>
</feature>
<dbReference type="PANTHER" id="PTHR23506:SF26">
    <property type="entry name" value="MFS-TYPE TRANSPORTER SLC18B1"/>
    <property type="match status" value="1"/>
</dbReference>
<evidence type="ECO:0000256" key="1">
    <source>
        <dbReference type="ARBA" id="ARBA00004141"/>
    </source>
</evidence>
<evidence type="ECO:0000256" key="3">
    <source>
        <dbReference type="ARBA" id="ARBA00022692"/>
    </source>
</evidence>
<dbReference type="Pfam" id="PF07690">
    <property type="entry name" value="MFS_1"/>
    <property type="match status" value="1"/>
</dbReference>
<keyword evidence="4 7" id="KW-1133">Transmembrane helix</keyword>
<comment type="caution">
    <text evidence="9">The sequence shown here is derived from an EMBL/GenBank/DDBJ whole genome shotgun (WGS) entry which is preliminary data.</text>
</comment>
<dbReference type="InterPro" id="IPR020846">
    <property type="entry name" value="MFS_dom"/>
</dbReference>
<proteinExistence type="predicted"/>
<dbReference type="GO" id="GO:0022857">
    <property type="term" value="F:transmembrane transporter activity"/>
    <property type="evidence" value="ECO:0007669"/>
    <property type="project" value="InterPro"/>
</dbReference>
<feature type="region of interest" description="Disordered" evidence="6">
    <location>
        <begin position="1"/>
        <end position="109"/>
    </location>
</feature>
<keyword evidence="10" id="KW-1185">Reference proteome</keyword>
<dbReference type="SUPFAM" id="SSF103473">
    <property type="entry name" value="MFS general substrate transporter"/>
    <property type="match status" value="1"/>
</dbReference>
<evidence type="ECO:0000313" key="9">
    <source>
        <dbReference type="EMBL" id="OXA37023.1"/>
    </source>
</evidence>
<feature type="domain" description="Major facilitator superfamily (MFS) profile" evidence="8">
    <location>
        <begin position="238"/>
        <end position="640"/>
    </location>
</feature>
<dbReference type="PANTHER" id="PTHR23506">
    <property type="entry name" value="GH10249P"/>
    <property type="match status" value="1"/>
</dbReference>
<evidence type="ECO:0000256" key="4">
    <source>
        <dbReference type="ARBA" id="ARBA00022989"/>
    </source>
</evidence>
<feature type="compositionally biased region" description="Low complexity" evidence="6">
    <location>
        <begin position="653"/>
        <end position="663"/>
    </location>
</feature>
<feature type="compositionally biased region" description="Basic and acidic residues" evidence="6">
    <location>
        <begin position="97"/>
        <end position="109"/>
    </location>
</feature>
<feature type="transmembrane region" description="Helical" evidence="7">
    <location>
        <begin position="369"/>
        <end position="391"/>
    </location>
</feature>
<dbReference type="PROSITE" id="PS50850">
    <property type="entry name" value="MFS"/>
    <property type="match status" value="1"/>
</dbReference>
<keyword evidence="2" id="KW-0813">Transport</keyword>
<reference evidence="9 10" key="1">
    <citation type="submission" date="2015-12" db="EMBL/GenBank/DDBJ databases">
        <title>The genome of Folsomia candida.</title>
        <authorList>
            <person name="Faddeeva A."/>
            <person name="Derks M.F."/>
            <person name="Anvar Y."/>
            <person name="Smit S."/>
            <person name="Van Straalen N."/>
            <person name="Roelofs D."/>
        </authorList>
    </citation>
    <scope>NUCLEOTIDE SEQUENCE [LARGE SCALE GENOMIC DNA]</scope>
    <source>
        <strain evidence="9 10">VU population</strain>
        <tissue evidence="9">Whole body</tissue>
    </source>
</reference>
<feature type="region of interest" description="Disordered" evidence="6">
    <location>
        <begin position="157"/>
        <end position="185"/>
    </location>
</feature>
<feature type="transmembrane region" description="Helical" evidence="7">
    <location>
        <begin position="236"/>
        <end position="254"/>
    </location>
</feature>
<feature type="transmembrane region" description="Helical" evidence="7">
    <location>
        <begin position="274"/>
        <end position="292"/>
    </location>
</feature>
<accession>A0A226CVK7</accession>
<dbReference type="OrthoDB" id="446368at2759"/>
<evidence type="ECO:0000256" key="7">
    <source>
        <dbReference type="SAM" id="Phobius"/>
    </source>
</evidence>
<feature type="transmembrane region" description="Helical" evidence="7">
    <location>
        <begin position="615"/>
        <end position="637"/>
    </location>
</feature>
<dbReference type="InterPro" id="IPR011701">
    <property type="entry name" value="MFS"/>
</dbReference>
<organism evidence="9 10">
    <name type="scientific">Folsomia candida</name>
    <name type="common">Springtail</name>
    <dbReference type="NCBI Taxonomy" id="158441"/>
    <lineage>
        <taxon>Eukaryota</taxon>
        <taxon>Metazoa</taxon>
        <taxon>Ecdysozoa</taxon>
        <taxon>Arthropoda</taxon>
        <taxon>Hexapoda</taxon>
        <taxon>Collembola</taxon>
        <taxon>Entomobryomorpha</taxon>
        <taxon>Isotomoidea</taxon>
        <taxon>Isotomidae</taxon>
        <taxon>Proisotominae</taxon>
        <taxon>Folsomia</taxon>
    </lineage>
</organism>